<reference evidence="10" key="2">
    <citation type="submission" date="2021-04" db="EMBL/GenBank/DDBJ databases">
        <title>Novel species in family Eggerthellaceae.</title>
        <authorList>
            <person name="Zhang G."/>
        </authorList>
    </citation>
    <scope>NUCLEOTIDE SEQUENCE</scope>
    <source>
        <strain evidence="10">Zg-886</strain>
    </source>
</reference>
<gene>
    <name evidence="7" type="primary">mraZ</name>
    <name evidence="9" type="ORF">GMI68_08765</name>
    <name evidence="10" type="ORF">J7S26_02170</name>
</gene>
<keyword evidence="3" id="KW-0677">Repeat</keyword>
<dbReference type="GO" id="GO:0000976">
    <property type="term" value="F:transcription cis-regulatory region binding"/>
    <property type="evidence" value="ECO:0007669"/>
    <property type="project" value="TreeGrafter"/>
</dbReference>
<dbReference type="GO" id="GO:0009295">
    <property type="term" value="C:nucleoid"/>
    <property type="evidence" value="ECO:0007669"/>
    <property type="project" value="UniProtKB-SubCell"/>
</dbReference>
<reference evidence="9 11" key="1">
    <citation type="submission" date="2019-11" db="EMBL/GenBank/DDBJ databases">
        <title>Eggerthellaceae novel genus isolated from the rectal contents of marmort.</title>
        <authorList>
            <person name="Zhang G."/>
        </authorList>
    </citation>
    <scope>NUCLEOTIDE SEQUENCE [LARGE SCALE GENOMIC DNA]</scope>
    <source>
        <strain evidence="9">Zg-886</strain>
        <strain evidence="11">zg-886</strain>
    </source>
</reference>
<proteinExistence type="inferred from homology"/>
<dbReference type="Gene3D" id="3.40.1550.20">
    <property type="entry name" value="Transcriptional regulator MraZ domain"/>
    <property type="match status" value="1"/>
</dbReference>
<dbReference type="GO" id="GO:0005737">
    <property type="term" value="C:cytoplasm"/>
    <property type="evidence" value="ECO:0007669"/>
    <property type="project" value="UniProtKB-UniRule"/>
</dbReference>
<dbReference type="RefSeq" id="WP_165061076.1">
    <property type="nucleotide sequence ID" value="NZ_CP072829.1"/>
</dbReference>
<evidence type="ECO:0000313" key="10">
    <source>
        <dbReference type="EMBL" id="QTU84752.1"/>
    </source>
</evidence>
<dbReference type="SUPFAM" id="SSF89447">
    <property type="entry name" value="AbrB/MazE/MraZ-like"/>
    <property type="match status" value="1"/>
</dbReference>
<organism evidence="10 12">
    <name type="scientific">Xiamenia xianingshaonis</name>
    <dbReference type="NCBI Taxonomy" id="2682776"/>
    <lineage>
        <taxon>Bacteria</taxon>
        <taxon>Bacillati</taxon>
        <taxon>Actinomycetota</taxon>
        <taxon>Coriobacteriia</taxon>
        <taxon>Eggerthellales</taxon>
        <taxon>Eggerthellaceae</taxon>
        <taxon>Xiamenia</taxon>
    </lineage>
</organism>
<evidence type="ECO:0000313" key="11">
    <source>
        <dbReference type="Proteomes" id="UP000636394"/>
    </source>
</evidence>
<dbReference type="AlphaFoldDB" id="A0A9E6MQZ0"/>
<dbReference type="PROSITE" id="PS51740">
    <property type="entry name" value="SPOVT_ABRB"/>
    <property type="match status" value="2"/>
</dbReference>
<keyword evidence="11" id="KW-1185">Reference proteome</keyword>
<dbReference type="InterPro" id="IPR035642">
    <property type="entry name" value="MraZ_N"/>
</dbReference>
<dbReference type="KEGG" id="ebz:J7S26_02170"/>
<dbReference type="InterPro" id="IPR035644">
    <property type="entry name" value="MraZ_C"/>
</dbReference>
<evidence type="ECO:0000256" key="4">
    <source>
        <dbReference type="ARBA" id="ARBA00023015"/>
    </source>
</evidence>
<evidence type="ECO:0000256" key="1">
    <source>
        <dbReference type="ARBA" id="ARBA00013860"/>
    </source>
</evidence>
<dbReference type="GO" id="GO:0003700">
    <property type="term" value="F:DNA-binding transcription factor activity"/>
    <property type="evidence" value="ECO:0007669"/>
    <property type="project" value="UniProtKB-UniRule"/>
</dbReference>
<dbReference type="InterPro" id="IPR037914">
    <property type="entry name" value="SpoVT-AbrB_sf"/>
</dbReference>
<dbReference type="EMBL" id="CP072829">
    <property type="protein sequence ID" value="QTU84752.1"/>
    <property type="molecule type" value="Genomic_DNA"/>
</dbReference>
<dbReference type="InterPro" id="IPR020603">
    <property type="entry name" value="MraZ_dom"/>
</dbReference>
<dbReference type="EMBL" id="WPCR01000012">
    <property type="protein sequence ID" value="NHM14843.1"/>
    <property type="molecule type" value="Genomic_DNA"/>
</dbReference>
<evidence type="ECO:0000313" key="12">
    <source>
        <dbReference type="Proteomes" id="UP000671910"/>
    </source>
</evidence>
<comment type="similarity">
    <text evidence="7">Belongs to the MraZ family.</text>
</comment>
<evidence type="ECO:0000256" key="5">
    <source>
        <dbReference type="ARBA" id="ARBA00023125"/>
    </source>
</evidence>
<protein>
    <recommendedName>
        <fullName evidence="1 7">Transcriptional regulator MraZ</fullName>
    </recommendedName>
</protein>
<sequence>MAEDTEQATAGGSSAAPSVDLFGSYRHKVDEKGRVSVPADFRQFFSGDLVVTRSPHDEALYVFDPDGFNAWIDQAFIDKFGKFDSSDPRHVRTRRTLKSRTAKTSLDKVGRITLPAAIREMAGIERDVVILGNTGYFEIWDAKRFDEMDQEADVSFLFG</sequence>
<dbReference type="InterPro" id="IPR003444">
    <property type="entry name" value="MraZ"/>
</dbReference>
<keyword evidence="5 7" id="KW-0238">DNA-binding</keyword>
<dbReference type="GO" id="GO:2000143">
    <property type="term" value="P:negative regulation of DNA-templated transcription initiation"/>
    <property type="evidence" value="ECO:0007669"/>
    <property type="project" value="TreeGrafter"/>
</dbReference>
<comment type="subunit">
    <text evidence="7">Forms oligomers.</text>
</comment>
<dbReference type="CDD" id="cd16321">
    <property type="entry name" value="MraZ_C"/>
    <property type="match status" value="1"/>
</dbReference>
<dbReference type="CDD" id="cd16320">
    <property type="entry name" value="MraZ_N"/>
    <property type="match status" value="1"/>
</dbReference>
<evidence type="ECO:0000259" key="8">
    <source>
        <dbReference type="PROSITE" id="PS51740"/>
    </source>
</evidence>
<name>A0A9E6MQZ0_9ACTN</name>
<keyword evidence="6 7" id="KW-0804">Transcription</keyword>
<dbReference type="Proteomes" id="UP000671910">
    <property type="component" value="Chromosome"/>
</dbReference>
<dbReference type="Pfam" id="PF02381">
    <property type="entry name" value="MraZ"/>
    <property type="match status" value="2"/>
</dbReference>
<evidence type="ECO:0000256" key="3">
    <source>
        <dbReference type="ARBA" id="ARBA00022737"/>
    </source>
</evidence>
<evidence type="ECO:0000313" key="9">
    <source>
        <dbReference type="EMBL" id="NHM14843.1"/>
    </source>
</evidence>
<accession>A0A9E6MQZ0</accession>
<dbReference type="PANTHER" id="PTHR34701:SF1">
    <property type="entry name" value="TRANSCRIPTIONAL REGULATOR MRAZ"/>
    <property type="match status" value="1"/>
</dbReference>
<keyword evidence="4 7" id="KW-0805">Transcription regulation</keyword>
<dbReference type="PANTHER" id="PTHR34701">
    <property type="entry name" value="TRANSCRIPTIONAL REGULATOR MRAZ"/>
    <property type="match status" value="1"/>
</dbReference>
<dbReference type="HAMAP" id="MF_01008">
    <property type="entry name" value="MraZ"/>
    <property type="match status" value="1"/>
</dbReference>
<comment type="subcellular location">
    <subcellularLocation>
        <location evidence="7">Cytoplasm</location>
        <location evidence="7">Nucleoid</location>
    </subcellularLocation>
</comment>
<dbReference type="InterPro" id="IPR038619">
    <property type="entry name" value="MraZ_sf"/>
</dbReference>
<feature type="domain" description="SpoVT-AbrB" evidence="8">
    <location>
        <begin position="101"/>
        <end position="144"/>
    </location>
</feature>
<feature type="domain" description="SpoVT-AbrB" evidence="8">
    <location>
        <begin position="24"/>
        <end position="67"/>
    </location>
</feature>
<evidence type="ECO:0000256" key="2">
    <source>
        <dbReference type="ARBA" id="ARBA00022490"/>
    </source>
</evidence>
<keyword evidence="2 7" id="KW-0963">Cytoplasm</keyword>
<evidence type="ECO:0000256" key="7">
    <source>
        <dbReference type="HAMAP-Rule" id="MF_01008"/>
    </source>
</evidence>
<dbReference type="InterPro" id="IPR007159">
    <property type="entry name" value="SpoVT-AbrB_dom"/>
</dbReference>
<dbReference type="Proteomes" id="UP000636394">
    <property type="component" value="Unassembled WGS sequence"/>
</dbReference>
<evidence type="ECO:0000256" key="6">
    <source>
        <dbReference type="ARBA" id="ARBA00023163"/>
    </source>
</evidence>